<dbReference type="EMBL" id="DRZM01000073">
    <property type="protein sequence ID" value="HHP04534.1"/>
    <property type="molecule type" value="Genomic_DNA"/>
</dbReference>
<comment type="caution">
    <text evidence="5">The sequence shown here is derived from an EMBL/GenBank/DDBJ whole genome shotgun (WGS) entry which is preliminary data.</text>
</comment>
<dbReference type="InterPro" id="IPR009000">
    <property type="entry name" value="Transl_B-barrel_sf"/>
</dbReference>
<dbReference type="GO" id="GO:0006412">
    <property type="term" value="P:translation"/>
    <property type="evidence" value="ECO:0007669"/>
    <property type="project" value="UniProtKB-UniRule"/>
</dbReference>
<name>A0A7C1PMA1_THEPE</name>
<sequence length="88" mass="9858">MVISLRGRIVGHRLGGNRYYPRQLIIEVEGVGEDISAVIGRRVVWVHPVTGRKFVGRIVRRHGKRNRFIAYFKVPPPGQAKGSSVAIV</sequence>
<dbReference type="GO" id="GO:0005840">
    <property type="term" value="C:ribosome"/>
    <property type="evidence" value="ECO:0007669"/>
    <property type="project" value="UniProtKB-KW"/>
</dbReference>
<gene>
    <name evidence="4" type="primary">rpl35ae</name>
    <name evidence="6" type="ORF">ENM88_02120</name>
    <name evidence="5" type="ORF">ENP77_03670</name>
</gene>
<dbReference type="AlphaFoldDB" id="A0A7C1PMA1"/>
<dbReference type="SUPFAM" id="SSF50447">
    <property type="entry name" value="Translation proteins"/>
    <property type="match status" value="1"/>
</dbReference>
<evidence type="ECO:0000256" key="3">
    <source>
        <dbReference type="ARBA" id="ARBA00023274"/>
    </source>
</evidence>
<evidence type="ECO:0000313" key="5">
    <source>
        <dbReference type="EMBL" id="HEB48874.1"/>
    </source>
</evidence>
<evidence type="ECO:0000313" key="6">
    <source>
        <dbReference type="EMBL" id="HHP04534.1"/>
    </source>
</evidence>
<comment type="similarity">
    <text evidence="1 4">Belongs to the eukaryotic ribosomal protein eL33 family.</text>
</comment>
<proteinExistence type="inferred from homology"/>
<accession>A0A7C1PMA1</accession>
<dbReference type="EMBL" id="DSKP01000128">
    <property type="protein sequence ID" value="HEB48874.1"/>
    <property type="molecule type" value="Genomic_DNA"/>
</dbReference>
<keyword evidence="2 4" id="KW-0689">Ribosomal protein</keyword>
<organism evidence="5">
    <name type="scientific">Thermofilum pendens</name>
    <dbReference type="NCBI Taxonomy" id="2269"/>
    <lineage>
        <taxon>Archaea</taxon>
        <taxon>Thermoproteota</taxon>
        <taxon>Thermoprotei</taxon>
        <taxon>Thermofilales</taxon>
        <taxon>Thermofilaceae</taxon>
        <taxon>Thermofilum</taxon>
    </lineage>
</organism>
<dbReference type="Pfam" id="PF01247">
    <property type="entry name" value="Ribosomal_L35Ae"/>
    <property type="match status" value="1"/>
</dbReference>
<dbReference type="GO" id="GO:1990904">
    <property type="term" value="C:ribonucleoprotein complex"/>
    <property type="evidence" value="ECO:0007669"/>
    <property type="project" value="UniProtKB-KW"/>
</dbReference>
<dbReference type="InterPro" id="IPR001780">
    <property type="entry name" value="Ribosomal_eL33"/>
</dbReference>
<protein>
    <recommendedName>
        <fullName evidence="4">Large ribosomal subunit protein eL33</fullName>
    </recommendedName>
</protein>
<evidence type="ECO:0000256" key="4">
    <source>
        <dbReference type="HAMAP-Rule" id="MF_00573"/>
    </source>
</evidence>
<dbReference type="GO" id="GO:0003735">
    <property type="term" value="F:structural constituent of ribosome"/>
    <property type="evidence" value="ECO:0007669"/>
    <property type="project" value="InterPro"/>
</dbReference>
<evidence type="ECO:0000256" key="2">
    <source>
        <dbReference type="ARBA" id="ARBA00022980"/>
    </source>
</evidence>
<evidence type="ECO:0000256" key="1">
    <source>
        <dbReference type="ARBA" id="ARBA00009269"/>
    </source>
</evidence>
<dbReference type="InterPro" id="IPR038661">
    <property type="entry name" value="Ribosomal_eL33_sf"/>
</dbReference>
<reference evidence="5" key="1">
    <citation type="journal article" date="2020" name="mSystems">
        <title>Genome- and Community-Level Interaction Insights into Carbon Utilization and Element Cycling Functions of Hydrothermarchaeota in Hydrothermal Sediment.</title>
        <authorList>
            <person name="Zhou Z."/>
            <person name="Liu Y."/>
            <person name="Xu W."/>
            <person name="Pan J."/>
            <person name="Luo Z.H."/>
            <person name="Li M."/>
        </authorList>
    </citation>
    <scope>NUCLEOTIDE SEQUENCE [LARGE SCALE GENOMIC DNA]</scope>
    <source>
        <strain evidence="6">SpSt-1125</strain>
        <strain evidence="5">SpSt-25</strain>
    </source>
</reference>
<dbReference type="Gene3D" id="2.40.10.190">
    <property type="entry name" value="translation elongation factor selb, chain A, domain 4"/>
    <property type="match status" value="1"/>
</dbReference>
<keyword evidence="3 4" id="KW-0687">Ribonucleoprotein</keyword>
<dbReference type="HAMAP" id="MF_00573">
    <property type="entry name" value="Ribosomal_eL33"/>
    <property type="match status" value="1"/>
</dbReference>